<dbReference type="EMBL" id="JQBL01000001">
    <property type="protein sequence ID" value="KRN51555.1"/>
    <property type="molecule type" value="Genomic_DNA"/>
</dbReference>
<dbReference type="RefSeq" id="WP_031589928.1">
    <property type="nucleotide sequence ID" value="NZ_JQBL01000001.1"/>
</dbReference>
<dbReference type="CDD" id="cd07505">
    <property type="entry name" value="HAD_BPGM-like"/>
    <property type="match status" value="1"/>
</dbReference>
<dbReference type="AlphaFoldDB" id="A0A0R2HET5"/>
<dbReference type="InterPro" id="IPR006439">
    <property type="entry name" value="HAD-SF_hydro_IA"/>
</dbReference>
<dbReference type="PANTHER" id="PTHR18901:SF38">
    <property type="entry name" value="PSEUDOURIDINE-5'-PHOSPHATASE"/>
    <property type="match status" value="1"/>
</dbReference>
<evidence type="ECO:0000313" key="2">
    <source>
        <dbReference type="Proteomes" id="UP000051841"/>
    </source>
</evidence>
<dbReference type="InterPro" id="IPR041492">
    <property type="entry name" value="HAD_2"/>
</dbReference>
<dbReference type="SFLD" id="SFLDS00003">
    <property type="entry name" value="Haloacid_Dehalogenase"/>
    <property type="match status" value="1"/>
</dbReference>
<evidence type="ECO:0000313" key="1">
    <source>
        <dbReference type="EMBL" id="KRN51555.1"/>
    </source>
</evidence>
<dbReference type="InterPro" id="IPR023198">
    <property type="entry name" value="PGP-like_dom2"/>
</dbReference>
<accession>A0A0R2HET5</accession>
<dbReference type="InterPro" id="IPR023214">
    <property type="entry name" value="HAD_sf"/>
</dbReference>
<dbReference type="Pfam" id="PF13419">
    <property type="entry name" value="HAD_2"/>
    <property type="match status" value="1"/>
</dbReference>
<organism evidence="1 2">
    <name type="scientific">Kandleria vitulina DSM 20405</name>
    <dbReference type="NCBI Taxonomy" id="1410657"/>
    <lineage>
        <taxon>Bacteria</taxon>
        <taxon>Bacillati</taxon>
        <taxon>Bacillota</taxon>
        <taxon>Erysipelotrichia</taxon>
        <taxon>Erysipelotrichales</taxon>
        <taxon>Coprobacillaceae</taxon>
        <taxon>Kandleria</taxon>
    </lineage>
</organism>
<keyword evidence="2" id="KW-1185">Reference proteome</keyword>
<dbReference type="NCBIfam" id="TIGR01549">
    <property type="entry name" value="HAD-SF-IA-v1"/>
    <property type="match status" value="1"/>
</dbReference>
<name>A0A0R2HET5_9FIRM</name>
<protein>
    <submittedName>
        <fullName evidence="1">Phosphorylated carbohydrates phosphatase</fullName>
    </submittedName>
</protein>
<gene>
    <name evidence="1" type="ORF">IV49_GL000175</name>
</gene>
<dbReference type="NCBIfam" id="TIGR01509">
    <property type="entry name" value="HAD-SF-IA-v3"/>
    <property type="match status" value="1"/>
</dbReference>
<dbReference type="Gene3D" id="1.10.150.240">
    <property type="entry name" value="Putative phosphatase, domain 2"/>
    <property type="match status" value="1"/>
</dbReference>
<reference evidence="1 2" key="1">
    <citation type="journal article" date="2015" name="Genome Announc.">
        <title>Expanding the biotechnology potential of lactobacilli through comparative genomics of 213 strains and associated genera.</title>
        <authorList>
            <person name="Sun Z."/>
            <person name="Harris H.M."/>
            <person name="McCann A."/>
            <person name="Guo C."/>
            <person name="Argimon S."/>
            <person name="Zhang W."/>
            <person name="Yang X."/>
            <person name="Jeffery I.B."/>
            <person name="Cooney J.C."/>
            <person name="Kagawa T.F."/>
            <person name="Liu W."/>
            <person name="Song Y."/>
            <person name="Salvetti E."/>
            <person name="Wrobel A."/>
            <person name="Rasinkangas P."/>
            <person name="Parkhill J."/>
            <person name="Rea M.C."/>
            <person name="O'Sullivan O."/>
            <person name="Ritari J."/>
            <person name="Douillard F.P."/>
            <person name="Paul Ross R."/>
            <person name="Yang R."/>
            <person name="Briner A.E."/>
            <person name="Felis G.E."/>
            <person name="de Vos W.M."/>
            <person name="Barrangou R."/>
            <person name="Klaenhammer T.R."/>
            <person name="Caufield P.W."/>
            <person name="Cui Y."/>
            <person name="Zhang H."/>
            <person name="O'Toole P.W."/>
        </authorList>
    </citation>
    <scope>NUCLEOTIDE SEQUENCE [LARGE SCALE GENOMIC DNA]</scope>
    <source>
        <strain evidence="1 2">DSM 20405</strain>
    </source>
</reference>
<dbReference type="PANTHER" id="PTHR18901">
    <property type="entry name" value="2-DEOXYGLUCOSE-6-PHOSPHATE PHOSPHATASE 2"/>
    <property type="match status" value="1"/>
</dbReference>
<dbReference type="Gene3D" id="3.40.50.1000">
    <property type="entry name" value="HAD superfamily/HAD-like"/>
    <property type="match status" value="1"/>
</dbReference>
<dbReference type="InterPro" id="IPR036412">
    <property type="entry name" value="HAD-like_sf"/>
</dbReference>
<proteinExistence type="predicted"/>
<dbReference type="SUPFAM" id="SSF56784">
    <property type="entry name" value="HAD-like"/>
    <property type="match status" value="1"/>
</dbReference>
<dbReference type="PATRIC" id="fig|1410657.5.peg.177"/>
<dbReference type="Proteomes" id="UP000051841">
    <property type="component" value="Unassembled WGS sequence"/>
</dbReference>
<dbReference type="SFLD" id="SFLDG01129">
    <property type="entry name" value="C1.5:_HAD__Beta-PGM__Phosphata"/>
    <property type="match status" value="1"/>
</dbReference>
<sequence length="214" mass="24295">MIKAVIFDMDGLMIDSERVTFECYQEVLKEMGLTMSQSFYISLLGKPIPGIQTRFYEEYGEDFPINEVIKATHQLMAERFEKEGVPIKKGLIPLLDYLKEHNYKTIVATSSTRDRVDSILANAHLTDYFDASICGDEVTHGKPDPEVFLKSCEKLHVSPDEAIVLEDSEAGILSAYDAKIKVICIPDMKYPEESYAKKTTHILDSLDEVIQFLK</sequence>
<dbReference type="SFLD" id="SFLDG01135">
    <property type="entry name" value="C1.5.6:_HAD__Beta-PGM__Phospha"/>
    <property type="match status" value="1"/>
</dbReference>
<comment type="caution">
    <text evidence="1">The sequence shown here is derived from an EMBL/GenBank/DDBJ whole genome shotgun (WGS) entry which is preliminary data.</text>
</comment>